<dbReference type="HOGENOM" id="CLU_083287_18_3_12"/>
<name>G8QXJ9_SPHPG</name>
<keyword evidence="3" id="KW-0804">Transcription</keyword>
<gene>
    <name evidence="5" type="ordered locus">SpiGrapes_1765</name>
</gene>
<dbReference type="STRING" id="158190.SpiGrapes_1765"/>
<dbReference type="RefSeq" id="WP_014270405.1">
    <property type="nucleotide sequence ID" value="NC_016633.1"/>
</dbReference>
<dbReference type="InterPro" id="IPR036388">
    <property type="entry name" value="WH-like_DNA-bd_sf"/>
</dbReference>
<dbReference type="PANTHER" id="PTHR42756">
    <property type="entry name" value="TRANSCRIPTIONAL REGULATOR, MARR"/>
    <property type="match status" value="1"/>
</dbReference>
<organism evidence="5 6">
    <name type="scientific">Sphaerochaeta pleomorpha (strain ATCC BAA-1885 / DSM 22778 / Grapes)</name>
    <dbReference type="NCBI Taxonomy" id="158190"/>
    <lineage>
        <taxon>Bacteria</taxon>
        <taxon>Pseudomonadati</taxon>
        <taxon>Spirochaetota</taxon>
        <taxon>Spirochaetia</taxon>
        <taxon>Spirochaetales</taxon>
        <taxon>Sphaerochaetaceae</taxon>
        <taxon>Sphaerochaeta</taxon>
    </lineage>
</organism>
<dbReference type="PANTHER" id="PTHR42756:SF1">
    <property type="entry name" value="TRANSCRIPTIONAL REPRESSOR OF EMRAB OPERON"/>
    <property type="match status" value="1"/>
</dbReference>
<keyword evidence="6" id="KW-1185">Reference proteome</keyword>
<accession>G8QXJ9</accession>
<dbReference type="SUPFAM" id="SSF46785">
    <property type="entry name" value="Winged helix' DNA-binding domain"/>
    <property type="match status" value="1"/>
</dbReference>
<protein>
    <submittedName>
        <fullName evidence="5">Transcriptional regulator</fullName>
    </submittedName>
</protein>
<evidence type="ECO:0000256" key="2">
    <source>
        <dbReference type="ARBA" id="ARBA00023125"/>
    </source>
</evidence>
<dbReference type="InterPro" id="IPR000835">
    <property type="entry name" value="HTH_MarR-typ"/>
</dbReference>
<dbReference type="EMBL" id="CP003155">
    <property type="protein sequence ID" value="AEV29562.1"/>
    <property type="molecule type" value="Genomic_DNA"/>
</dbReference>
<dbReference type="Proteomes" id="UP000005632">
    <property type="component" value="Chromosome"/>
</dbReference>
<evidence type="ECO:0000259" key="4">
    <source>
        <dbReference type="PROSITE" id="PS50995"/>
    </source>
</evidence>
<evidence type="ECO:0000256" key="3">
    <source>
        <dbReference type="ARBA" id="ARBA00023163"/>
    </source>
</evidence>
<keyword evidence="1" id="KW-0805">Transcription regulation</keyword>
<evidence type="ECO:0000256" key="1">
    <source>
        <dbReference type="ARBA" id="ARBA00023015"/>
    </source>
</evidence>
<dbReference type="Gene3D" id="1.10.10.10">
    <property type="entry name" value="Winged helix-like DNA-binding domain superfamily/Winged helix DNA-binding domain"/>
    <property type="match status" value="1"/>
</dbReference>
<reference evidence="5 6" key="1">
    <citation type="submission" date="2011-11" db="EMBL/GenBank/DDBJ databases">
        <title>Complete sequence of Spirochaeta sp. grapes.</title>
        <authorList>
            <consortium name="US DOE Joint Genome Institute"/>
            <person name="Lucas S."/>
            <person name="Han J."/>
            <person name="Lapidus A."/>
            <person name="Cheng J.-F."/>
            <person name="Goodwin L."/>
            <person name="Pitluck S."/>
            <person name="Peters L."/>
            <person name="Ovchinnikova G."/>
            <person name="Munk A.C."/>
            <person name="Detter J.C."/>
            <person name="Han C."/>
            <person name="Tapia R."/>
            <person name="Land M."/>
            <person name="Hauser L."/>
            <person name="Kyrpides N."/>
            <person name="Ivanova N."/>
            <person name="Pagani I."/>
            <person name="Ritalahtilisa K."/>
            <person name="Loeffler F."/>
            <person name="Woyke T."/>
        </authorList>
    </citation>
    <scope>NUCLEOTIDE SEQUENCE [LARGE SCALE GENOMIC DNA]</scope>
    <source>
        <strain evidence="6">ATCC BAA-1885 / DSM 22778 / Grapes</strain>
    </source>
</reference>
<feature type="domain" description="HTH marR-type" evidence="4">
    <location>
        <begin position="2"/>
        <end position="139"/>
    </location>
</feature>
<dbReference type="Pfam" id="PF01047">
    <property type="entry name" value="MarR"/>
    <property type="match status" value="1"/>
</dbReference>
<dbReference type="PROSITE" id="PS50995">
    <property type="entry name" value="HTH_MARR_2"/>
    <property type="match status" value="1"/>
</dbReference>
<dbReference type="GO" id="GO:0003677">
    <property type="term" value="F:DNA binding"/>
    <property type="evidence" value="ECO:0007669"/>
    <property type="project" value="UniProtKB-KW"/>
</dbReference>
<evidence type="ECO:0000313" key="6">
    <source>
        <dbReference type="Proteomes" id="UP000005632"/>
    </source>
</evidence>
<dbReference type="GO" id="GO:0003700">
    <property type="term" value="F:DNA-binding transcription factor activity"/>
    <property type="evidence" value="ECO:0007669"/>
    <property type="project" value="InterPro"/>
</dbReference>
<dbReference type="AlphaFoldDB" id="G8QXJ9"/>
<dbReference type="KEGG" id="sgp:SpiGrapes_1765"/>
<dbReference type="InterPro" id="IPR036390">
    <property type="entry name" value="WH_DNA-bd_sf"/>
</dbReference>
<dbReference type="eggNOG" id="COG1846">
    <property type="taxonomic scope" value="Bacteria"/>
</dbReference>
<proteinExistence type="predicted"/>
<evidence type="ECO:0000313" key="5">
    <source>
        <dbReference type="EMBL" id="AEV29562.1"/>
    </source>
</evidence>
<keyword evidence="2" id="KW-0238">DNA-binding</keyword>
<dbReference type="PRINTS" id="PR00598">
    <property type="entry name" value="HTHMARR"/>
</dbReference>
<sequence length="148" mass="17391">MEDLRLKSIIDVKMKLERLFFKQHLYKYTMPDGLNQTHMLTLLHLHFCKSSSMAELSRHLNLEKGSFTPVSNKLLQFGYIEKEQDPQDKRVFRLSLTEKGETLASDFKKSHLVYIQSLLDTLAEEEKEKFFQAVGFLNDSLQTFFPLQ</sequence>
<dbReference type="SMART" id="SM00347">
    <property type="entry name" value="HTH_MARR"/>
    <property type="match status" value="1"/>
</dbReference>